<gene>
    <name evidence="2" type="ORF">J2S00_000754</name>
</gene>
<evidence type="ECO:0000313" key="2">
    <source>
        <dbReference type="EMBL" id="MDQ0337971.1"/>
    </source>
</evidence>
<organism evidence="2 3">
    <name type="scientific">Caldalkalibacillus uzonensis</name>
    <dbReference type="NCBI Taxonomy" id="353224"/>
    <lineage>
        <taxon>Bacteria</taxon>
        <taxon>Bacillati</taxon>
        <taxon>Bacillota</taxon>
        <taxon>Bacilli</taxon>
        <taxon>Bacillales</taxon>
        <taxon>Bacillaceae</taxon>
        <taxon>Caldalkalibacillus</taxon>
    </lineage>
</organism>
<dbReference type="Pfam" id="PF06133">
    <property type="entry name" value="Com_YlbF"/>
    <property type="match status" value="1"/>
</dbReference>
<dbReference type="Gene3D" id="1.20.1500.10">
    <property type="entry name" value="YheA/YmcA-like"/>
    <property type="match status" value="1"/>
</dbReference>
<reference evidence="2 3" key="1">
    <citation type="submission" date="2023-07" db="EMBL/GenBank/DDBJ databases">
        <title>Genomic Encyclopedia of Type Strains, Phase IV (KMG-IV): sequencing the most valuable type-strain genomes for metagenomic binning, comparative biology and taxonomic classification.</title>
        <authorList>
            <person name="Goeker M."/>
        </authorList>
    </citation>
    <scope>NUCLEOTIDE SEQUENCE [LARGE SCALE GENOMIC DNA]</scope>
    <source>
        <strain evidence="2 3">DSM 17740</strain>
    </source>
</reference>
<sequence length="114" mass="13528">MTVVYDQAHQLAQAVKESNEFQTLKSLQAQVNAEETIKRMFENFRQKQLELHMKQMQGQQITEQEKQQIQQLFNTVQLNPTISKLLEAEQRLNVMLEDVMKIVMEPTKEFYKEP</sequence>
<protein>
    <recommendedName>
        <fullName evidence="1">UPF0342 protein J2S00_000754</fullName>
    </recommendedName>
</protein>
<accession>A0ABU0CNH4</accession>
<dbReference type="InterPro" id="IPR023378">
    <property type="entry name" value="YheA/YmcA-like_dom_sf"/>
</dbReference>
<dbReference type="SUPFAM" id="SSF158622">
    <property type="entry name" value="YheA/YmcA-like"/>
    <property type="match status" value="1"/>
</dbReference>
<dbReference type="InterPro" id="IPR010368">
    <property type="entry name" value="Com_YlbF"/>
</dbReference>
<evidence type="ECO:0000313" key="3">
    <source>
        <dbReference type="Proteomes" id="UP001232445"/>
    </source>
</evidence>
<comment type="caution">
    <text evidence="2">The sequence shown here is derived from an EMBL/GenBank/DDBJ whole genome shotgun (WGS) entry which is preliminary data.</text>
</comment>
<evidence type="ECO:0000256" key="1">
    <source>
        <dbReference type="HAMAP-Rule" id="MF_01526"/>
    </source>
</evidence>
<dbReference type="Proteomes" id="UP001232445">
    <property type="component" value="Unassembled WGS sequence"/>
</dbReference>
<dbReference type="EMBL" id="JAUSUQ010000002">
    <property type="protein sequence ID" value="MDQ0337971.1"/>
    <property type="molecule type" value="Genomic_DNA"/>
</dbReference>
<dbReference type="HAMAP" id="MF_01526">
    <property type="entry name" value="UPF0342"/>
    <property type="match status" value="1"/>
</dbReference>
<proteinExistence type="inferred from homology"/>
<keyword evidence="3" id="KW-1185">Reference proteome</keyword>
<comment type="similarity">
    <text evidence="1">Belongs to the UPF0342 family.</text>
</comment>
<dbReference type="RefSeq" id="WP_307335560.1">
    <property type="nucleotide sequence ID" value="NZ_JAUSUQ010000002.1"/>
</dbReference>
<name>A0ABU0CNH4_9BACI</name>